<feature type="transmembrane region" description="Helical" evidence="6">
    <location>
        <begin position="128"/>
        <end position="147"/>
    </location>
</feature>
<feature type="transmembrane region" description="Helical" evidence="6">
    <location>
        <begin position="54"/>
        <end position="76"/>
    </location>
</feature>
<feature type="transmembrane region" description="Helical" evidence="6">
    <location>
        <begin position="185"/>
        <end position="204"/>
    </location>
</feature>
<evidence type="ECO:0000313" key="7">
    <source>
        <dbReference type="EMBL" id="RDZ27430.1"/>
    </source>
</evidence>
<feature type="transmembrane region" description="Helical" evidence="6">
    <location>
        <begin position="97"/>
        <end position="122"/>
    </location>
</feature>
<proteinExistence type="predicted"/>
<feature type="transmembrane region" description="Helical" evidence="6">
    <location>
        <begin position="321"/>
        <end position="342"/>
    </location>
</feature>
<dbReference type="EMBL" id="QTSU01000002">
    <property type="protein sequence ID" value="RDZ27430.1"/>
    <property type="molecule type" value="Genomic_DNA"/>
</dbReference>
<evidence type="ECO:0000256" key="4">
    <source>
        <dbReference type="ARBA" id="ARBA00022989"/>
    </source>
</evidence>
<comment type="caution">
    <text evidence="7">The sequence shown here is derived from an EMBL/GenBank/DDBJ whole genome shotgun (WGS) entry which is preliminary data.</text>
</comment>
<sequence>MARAATVAMNRGPARAWRGAAAAIALLWLATAAGAVMVFLAQSLLARRLGTHSYGLFASSLATVSMVAPLAGFGLSQFRLKAYGREGWGAERWLRPSLRFSLSTTLLALAGIAAWACWGYGVDAQTRATLLALLPVVLGLFAVDLVGSKLRLEERHRALAAWQLLIPGGRLLVAALAFAAASVSALQVALGYGLVAVAALALAAPQLRAIWRGRIDLQGHGPRADGIAISDDPSVAQLTSQAWAYGLAAVLYPVFFQIGTVLLKYLGNDAMAGRYGVALAVMTAVYLFPAVVYQKFLLARLHRWAAHEPDRFWRVHRLGNLAMLAAGLATGIALAALSPWLVPLAFGEAYRGAALVLAVLAVCAPIRFLSTSVGSALLTEGHMRQRVYAMLAAAVAAIALNAVLIPRYGELGAAWATVAAEALLLLAMWRSVRRIAPRRETP</sequence>
<evidence type="ECO:0000256" key="1">
    <source>
        <dbReference type="ARBA" id="ARBA00004651"/>
    </source>
</evidence>
<organism evidence="7 8">
    <name type="scientific">Lysobacter silvisoli</name>
    <dbReference type="NCBI Taxonomy" id="2293254"/>
    <lineage>
        <taxon>Bacteria</taxon>
        <taxon>Pseudomonadati</taxon>
        <taxon>Pseudomonadota</taxon>
        <taxon>Gammaproteobacteria</taxon>
        <taxon>Lysobacterales</taxon>
        <taxon>Lysobacteraceae</taxon>
        <taxon>Lysobacter</taxon>
    </lineage>
</organism>
<keyword evidence="2" id="KW-1003">Cell membrane</keyword>
<feature type="transmembrane region" description="Helical" evidence="6">
    <location>
        <begin position="387"/>
        <end position="405"/>
    </location>
</feature>
<feature type="transmembrane region" description="Helical" evidence="6">
    <location>
        <begin position="275"/>
        <end position="293"/>
    </location>
</feature>
<evidence type="ECO:0000256" key="3">
    <source>
        <dbReference type="ARBA" id="ARBA00022692"/>
    </source>
</evidence>
<keyword evidence="8" id="KW-1185">Reference proteome</keyword>
<accession>A0A371K0P5</accession>
<evidence type="ECO:0000313" key="8">
    <source>
        <dbReference type="Proteomes" id="UP000264492"/>
    </source>
</evidence>
<dbReference type="OrthoDB" id="103403at2"/>
<feature type="transmembrane region" description="Helical" evidence="6">
    <location>
        <begin position="159"/>
        <end position="179"/>
    </location>
</feature>
<feature type="transmembrane region" description="Helical" evidence="6">
    <location>
        <begin position="354"/>
        <end position="378"/>
    </location>
</feature>
<comment type="subcellular location">
    <subcellularLocation>
        <location evidence="1">Cell membrane</location>
        <topology evidence="1">Multi-pass membrane protein</topology>
    </subcellularLocation>
</comment>
<dbReference type="PANTHER" id="PTHR30250:SF11">
    <property type="entry name" value="O-ANTIGEN TRANSPORTER-RELATED"/>
    <property type="match status" value="1"/>
</dbReference>
<keyword evidence="4 6" id="KW-1133">Transmembrane helix</keyword>
<keyword evidence="3 6" id="KW-0812">Transmembrane</keyword>
<feature type="transmembrane region" description="Helical" evidence="6">
    <location>
        <begin position="242"/>
        <end position="263"/>
    </location>
</feature>
<evidence type="ECO:0000256" key="5">
    <source>
        <dbReference type="ARBA" id="ARBA00023136"/>
    </source>
</evidence>
<dbReference type="AlphaFoldDB" id="A0A371K0P5"/>
<feature type="transmembrane region" description="Helical" evidence="6">
    <location>
        <begin position="20"/>
        <end position="42"/>
    </location>
</feature>
<dbReference type="RefSeq" id="WP_115859877.1">
    <property type="nucleotide sequence ID" value="NZ_QTSU01000002.1"/>
</dbReference>
<dbReference type="InterPro" id="IPR050833">
    <property type="entry name" value="Poly_Biosynth_Transport"/>
</dbReference>
<dbReference type="Proteomes" id="UP000264492">
    <property type="component" value="Unassembled WGS sequence"/>
</dbReference>
<feature type="transmembrane region" description="Helical" evidence="6">
    <location>
        <begin position="411"/>
        <end position="429"/>
    </location>
</feature>
<protein>
    <submittedName>
        <fullName evidence="7">Flippase</fullName>
    </submittedName>
</protein>
<dbReference type="GO" id="GO:0005886">
    <property type="term" value="C:plasma membrane"/>
    <property type="evidence" value="ECO:0007669"/>
    <property type="project" value="UniProtKB-SubCell"/>
</dbReference>
<keyword evidence="5 6" id="KW-0472">Membrane</keyword>
<reference evidence="7 8" key="1">
    <citation type="submission" date="2018-08" db="EMBL/GenBank/DDBJ databases">
        <title>Lysobacter sp. zong2l5, whole genome shotgun sequence.</title>
        <authorList>
            <person name="Zhang X."/>
            <person name="Feng G."/>
            <person name="Zhu H."/>
        </authorList>
    </citation>
    <scope>NUCLEOTIDE SEQUENCE [LARGE SCALE GENOMIC DNA]</scope>
    <source>
        <strain evidence="8">zong2l5</strain>
    </source>
</reference>
<name>A0A371K0P5_9GAMM</name>
<evidence type="ECO:0000256" key="6">
    <source>
        <dbReference type="SAM" id="Phobius"/>
    </source>
</evidence>
<evidence type="ECO:0000256" key="2">
    <source>
        <dbReference type="ARBA" id="ARBA00022475"/>
    </source>
</evidence>
<dbReference type="PANTHER" id="PTHR30250">
    <property type="entry name" value="PST FAMILY PREDICTED COLANIC ACID TRANSPORTER"/>
    <property type="match status" value="1"/>
</dbReference>
<gene>
    <name evidence="7" type="ORF">DX914_14470</name>
</gene>